<evidence type="ECO:0000259" key="4">
    <source>
        <dbReference type="Pfam" id="PF24856"/>
    </source>
</evidence>
<dbReference type="Pfam" id="PF24856">
    <property type="entry name" value="AraA_central"/>
    <property type="match status" value="1"/>
</dbReference>
<dbReference type="AlphaFoldDB" id="A0AAW4WYE8"/>
<organism evidence="5 6">
    <name type="scientific">Halanaerobium polyolivorans</name>
    <dbReference type="NCBI Taxonomy" id="2886943"/>
    <lineage>
        <taxon>Bacteria</taxon>
        <taxon>Bacillati</taxon>
        <taxon>Bacillota</taxon>
        <taxon>Clostridia</taxon>
        <taxon>Halanaerobiales</taxon>
        <taxon>Halanaerobiaceae</taxon>
        <taxon>Halanaerobium</taxon>
    </lineage>
</organism>
<keyword evidence="1 5" id="KW-0413">Isomerase</keyword>
<dbReference type="InterPro" id="IPR055390">
    <property type="entry name" value="AraA_central"/>
</dbReference>
<dbReference type="EMBL" id="JAJFAT010000004">
    <property type="protein sequence ID" value="MCC3144497.1"/>
    <property type="molecule type" value="Genomic_DNA"/>
</dbReference>
<dbReference type="SUPFAM" id="SSF53743">
    <property type="entry name" value="FucI/AraA N-terminal and middle domains"/>
    <property type="match status" value="1"/>
</dbReference>
<evidence type="ECO:0000313" key="5">
    <source>
        <dbReference type="EMBL" id="MCC3144497.1"/>
    </source>
</evidence>
<name>A0AAW4WYE8_9FIRM</name>
<feature type="domain" description="L-arabinose isomerase central" evidence="4">
    <location>
        <begin position="173"/>
        <end position="265"/>
    </location>
</feature>
<feature type="coiled-coil region" evidence="3">
    <location>
        <begin position="171"/>
        <end position="203"/>
    </location>
</feature>
<reference evidence="5 6" key="1">
    <citation type="submission" date="2021-10" db="EMBL/GenBank/DDBJ databases">
        <authorList>
            <person name="Grouzdev D.S."/>
            <person name="Pantiukh K.S."/>
            <person name="Krutkina M.S."/>
        </authorList>
    </citation>
    <scope>NUCLEOTIDE SEQUENCE [LARGE SCALE GENOMIC DNA]</scope>
    <source>
        <strain evidence="5 6">Z-7514</strain>
    </source>
</reference>
<proteinExistence type="predicted"/>
<dbReference type="GO" id="GO:0016861">
    <property type="term" value="F:intramolecular oxidoreductase activity, interconverting aldoses and ketoses"/>
    <property type="evidence" value="ECO:0007669"/>
    <property type="project" value="InterPro"/>
</dbReference>
<dbReference type="PANTHER" id="PTHR36120:SF2">
    <property type="entry name" value="FUCOSE ISOMERASE"/>
    <property type="match status" value="1"/>
</dbReference>
<protein>
    <submittedName>
        <fullName evidence="5">Fucose isomerase</fullName>
    </submittedName>
</protein>
<dbReference type="RefSeq" id="WP_229344311.1">
    <property type="nucleotide sequence ID" value="NZ_JAJFAT010000004.1"/>
</dbReference>
<keyword evidence="6" id="KW-1185">Reference proteome</keyword>
<evidence type="ECO:0000256" key="2">
    <source>
        <dbReference type="ARBA" id="ARBA00023277"/>
    </source>
</evidence>
<evidence type="ECO:0000313" key="6">
    <source>
        <dbReference type="Proteomes" id="UP001199296"/>
    </source>
</evidence>
<keyword evidence="3" id="KW-0175">Coiled coil</keyword>
<dbReference type="GO" id="GO:0005737">
    <property type="term" value="C:cytoplasm"/>
    <property type="evidence" value="ECO:0007669"/>
    <property type="project" value="InterPro"/>
</dbReference>
<dbReference type="PANTHER" id="PTHR36120">
    <property type="entry name" value="FUCOSE ISOMERASE"/>
    <property type="match status" value="1"/>
</dbReference>
<gene>
    <name evidence="5" type="ORF">LJ207_04065</name>
</gene>
<sequence length="407" mass="45684">MNIALVSIISEIHAEERINKTLADKYEFLHNNFEITEITFDKVKDHDFSDYDLIINFIKTGGSEENFAQIFEHLPRPIYLYAVEINNSLPAALEILSFINKQGVEAKILHGENEDLLAEIKELIEYRKIRTKISEARIGIIGRSSDWLIGSQINREAAAQHWGPKFIDLEMEEFYSLLENVEAEAAQKTAEKYFEQAEKMLESNKRDLIEAAEIYLALKKLTKDHNLDALTIRCFDLVEKLKNTGCLALALLNDEGITAGCEGDIPAVFTMYLAEELTGQTPFMANPVQIDSKKDQISFAHCTVPISISEKFILRSHFETGLGVGIQGILEKGAVTVFKIGGSGLEEYFVAEGEIIENMNSENACRTQIKVDLPQSSAYFLSDAIANHHIIITGHHAAVINQFLAKE</sequence>
<evidence type="ECO:0000256" key="1">
    <source>
        <dbReference type="ARBA" id="ARBA00023235"/>
    </source>
</evidence>
<keyword evidence="2" id="KW-0119">Carbohydrate metabolism</keyword>
<dbReference type="GO" id="GO:0005996">
    <property type="term" value="P:monosaccharide metabolic process"/>
    <property type="evidence" value="ECO:0007669"/>
    <property type="project" value="InterPro"/>
</dbReference>
<dbReference type="InterPro" id="IPR009015">
    <property type="entry name" value="Fucose_isomerase_N/cen_sf"/>
</dbReference>
<comment type="caution">
    <text evidence="5">The sequence shown here is derived from an EMBL/GenBank/DDBJ whole genome shotgun (WGS) entry which is preliminary data.</text>
</comment>
<evidence type="ECO:0000256" key="3">
    <source>
        <dbReference type="SAM" id="Coils"/>
    </source>
</evidence>
<accession>A0AAW4WYE8</accession>
<dbReference type="Proteomes" id="UP001199296">
    <property type="component" value="Unassembled WGS sequence"/>
</dbReference>